<dbReference type="Gene3D" id="3.40.190.10">
    <property type="entry name" value="Periplasmic binding protein-like II"/>
    <property type="match status" value="2"/>
</dbReference>
<organism evidence="2 3">
    <name type="scientific">Chroogloeocystis siderophila 5.2 s.c.1</name>
    <dbReference type="NCBI Taxonomy" id="247279"/>
    <lineage>
        <taxon>Bacteria</taxon>
        <taxon>Bacillati</taxon>
        <taxon>Cyanobacteriota</taxon>
        <taxon>Cyanophyceae</taxon>
        <taxon>Oscillatoriophycideae</taxon>
        <taxon>Chroococcales</taxon>
        <taxon>Chroococcaceae</taxon>
        <taxon>Chroogloeocystis</taxon>
    </lineage>
</organism>
<name>A0A1U7HNC8_9CHRO</name>
<dbReference type="AlphaFoldDB" id="A0A1U7HNC8"/>
<dbReference type="InterPro" id="IPR026045">
    <property type="entry name" value="Ferric-bd"/>
</dbReference>
<keyword evidence="1" id="KW-0732">Signal</keyword>
<dbReference type="OrthoDB" id="179400at2"/>
<protein>
    <recommendedName>
        <fullName evidence="4">ABC transporter substrate-binding protein</fullName>
    </recommendedName>
</protein>
<evidence type="ECO:0008006" key="4">
    <source>
        <dbReference type="Google" id="ProtNLM"/>
    </source>
</evidence>
<dbReference type="EMBL" id="MRCC01000011">
    <property type="protein sequence ID" value="OKH25086.1"/>
    <property type="molecule type" value="Genomic_DNA"/>
</dbReference>
<dbReference type="STRING" id="247279.NIES1031_14685"/>
<dbReference type="Proteomes" id="UP000185984">
    <property type="component" value="Unassembled WGS sequence"/>
</dbReference>
<dbReference type="PANTHER" id="PTHR30006">
    <property type="entry name" value="THIAMINE-BINDING PERIPLASMIC PROTEIN-RELATED"/>
    <property type="match status" value="1"/>
</dbReference>
<reference evidence="2 3" key="1">
    <citation type="submission" date="2016-11" db="EMBL/GenBank/DDBJ databases">
        <title>Draft Genome Sequences of Nine Cyanobacterial Strains from Diverse Habitats.</title>
        <authorList>
            <person name="Zhu T."/>
            <person name="Hou S."/>
            <person name="Lu X."/>
            <person name="Hess W.R."/>
        </authorList>
    </citation>
    <scope>NUCLEOTIDE SEQUENCE [LARGE SCALE GENOMIC DNA]</scope>
    <source>
        <strain evidence="2 3">5.2 s.c.1</strain>
    </source>
</reference>
<accession>A0A1U7HNC8</accession>
<dbReference type="RefSeq" id="WP_073550278.1">
    <property type="nucleotide sequence ID" value="NZ_CAWMVK010000003.1"/>
</dbReference>
<dbReference type="SUPFAM" id="SSF53850">
    <property type="entry name" value="Periplasmic binding protein-like II"/>
    <property type="match status" value="1"/>
</dbReference>
<evidence type="ECO:0000313" key="3">
    <source>
        <dbReference type="Proteomes" id="UP000185984"/>
    </source>
</evidence>
<proteinExistence type="predicted"/>
<gene>
    <name evidence="2" type="ORF">NIES1031_14685</name>
</gene>
<keyword evidence="3" id="KW-1185">Reference proteome</keyword>
<evidence type="ECO:0000313" key="2">
    <source>
        <dbReference type="EMBL" id="OKH25086.1"/>
    </source>
</evidence>
<dbReference type="Pfam" id="PF13343">
    <property type="entry name" value="SBP_bac_6"/>
    <property type="match status" value="1"/>
</dbReference>
<dbReference type="PIRSF" id="PIRSF002825">
    <property type="entry name" value="CfbpA"/>
    <property type="match status" value="1"/>
</dbReference>
<evidence type="ECO:0000256" key="1">
    <source>
        <dbReference type="ARBA" id="ARBA00022729"/>
    </source>
</evidence>
<comment type="caution">
    <text evidence="2">The sequence shown here is derived from an EMBL/GenBank/DDBJ whole genome shotgun (WGS) entry which is preliminary data.</text>
</comment>
<sequence>MNRISRRRFIAVAGTSSVSLIALKGCTANTENQSASLVTEQSPISPSDEKALYEAAKKEGKLVLYTVFFTQEIVNEIGTAFTAKYPGITFEGTRNAAATLFQKINQEIQAGLRVTDVFGTTDISQMMQLKEQGRLLQYEPLGKANIPEPYRNLDPDNFYQVGALIPIVIAYNAQKISAANVPRSWKDLLQGQYREQIATGSGAASGQVGTWAIAMQQKYGWDEYIVRFNQLNPKLGRSINDVIPVLVSGERAIGIATLGQTLTRKAQGDPLEVVYPTDGAVVVVGPISILHDAPHPNAAKLFMNFLMTKEYSELIAKYYEQPLIAGVSIPGAKTLKDMQPIVPTAAEIQRDIPEVIRKWRNEFGA</sequence>